<organism evidence="3 4">
    <name type="scientific">Catellatospora coxensis</name>
    <dbReference type="NCBI Taxonomy" id="310354"/>
    <lineage>
        <taxon>Bacteria</taxon>
        <taxon>Bacillati</taxon>
        <taxon>Actinomycetota</taxon>
        <taxon>Actinomycetes</taxon>
        <taxon>Micromonosporales</taxon>
        <taxon>Micromonosporaceae</taxon>
        <taxon>Catellatospora</taxon>
    </lineage>
</organism>
<evidence type="ECO:0000256" key="1">
    <source>
        <dbReference type="SAM" id="MobiDB-lite"/>
    </source>
</evidence>
<keyword evidence="2" id="KW-0812">Transmembrane</keyword>
<comment type="caution">
    <text evidence="3">The sequence shown here is derived from an EMBL/GenBank/DDBJ whole genome shotgun (WGS) entry which is preliminary data.</text>
</comment>
<keyword evidence="2" id="KW-0472">Membrane</keyword>
<feature type="transmembrane region" description="Helical" evidence="2">
    <location>
        <begin position="197"/>
        <end position="216"/>
    </location>
</feature>
<gene>
    <name evidence="3" type="ORF">Cco03nite_34050</name>
</gene>
<evidence type="ECO:0000313" key="3">
    <source>
        <dbReference type="EMBL" id="GIG06705.1"/>
    </source>
</evidence>
<proteinExistence type="predicted"/>
<feature type="compositionally biased region" description="Basic and acidic residues" evidence="1">
    <location>
        <begin position="284"/>
        <end position="296"/>
    </location>
</feature>
<evidence type="ECO:0000313" key="4">
    <source>
        <dbReference type="Proteomes" id="UP000630887"/>
    </source>
</evidence>
<feature type="region of interest" description="Disordered" evidence="1">
    <location>
        <begin position="277"/>
        <end position="321"/>
    </location>
</feature>
<sequence length="321" mass="33187">MRSPHNPATALESLHVPMSAAAATTRPTPTRALRERVVGATAITLAASVAIQNAVVVWAGAPDYGDPIKEVLAFHAEHRVAVTIAVGLEALNLPLLLGFLTGLHGLVARRGRAGADWSRLAVAAGATLSAVFALYAVLWNGVVLSAGELAEPSPEFELTWQLHAAAFALALPALGATLIGAALAAHASQLTPPWQRLLAVAGGGLLLAAGAANLAIADGSGLLFVGMPGYAAWLVWLLATGVRLVRARTADRPDGVSTSDEQGFEHLLVGEPPQQRQLAQLGGHDPHLGSDIRERQPPVADQVGEPPVHPVGAAADLHPRQ</sequence>
<dbReference type="EMBL" id="BONI01000026">
    <property type="protein sequence ID" value="GIG06705.1"/>
    <property type="molecule type" value="Genomic_DNA"/>
</dbReference>
<feature type="transmembrane region" description="Helical" evidence="2">
    <location>
        <begin position="120"/>
        <end position="142"/>
    </location>
</feature>
<feature type="transmembrane region" description="Helical" evidence="2">
    <location>
        <begin position="37"/>
        <end position="61"/>
    </location>
</feature>
<dbReference type="Proteomes" id="UP000630887">
    <property type="component" value="Unassembled WGS sequence"/>
</dbReference>
<feature type="transmembrane region" description="Helical" evidence="2">
    <location>
        <begin position="222"/>
        <end position="242"/>
    </location>
</feature>
<protein>
    <recommendedName>
        <fullName evidence="5">DUF4386 family protein</fullName>
    </recommendedName>
</protein>
<feature type="transmembrane region" description="Helical" evidence="2">
    <location>
        <begin position="81"/>
        <end position="108"/>
    </location>
</feature>
<reference evidence="3 4" key="1">
    <citation type="submission" date="2021-01" db="EMBL/GenBank/DDBJ databases">
        <title>Whole genome shotgun sequence of Catellatospora coxensis NBRC 107359.</title>
        <authorList>
            <person name="Komaki H."/>
            <person name="Tamura T."/>
        </authorList>
    </citation>
    <scope>NUCLEOTIDE SEQUENCE [LARGE SCALE GENOMIC DNA]</scope>
    <source>
        <strain evidence="3 4">NBRC 107359</strain>
    </source>
</reference>
<evidence type="ECO:0008006" key="5">
    <source>
        <dbReference type="Google" id="ProtNLM"/>
    </source>
</evidence>
<feature type="transmembrane region" description="Helical" evidence="2">
    <location>
        <begin position="162"/>
        <end position="185"/>
    </location>
</feature>
<evidence type="ECO:0000256" key="2">
    <source>
        <dbReference type="SAM" id="Phobius"/>
    </source>
</evidence>
<keyword evidence="4" id="KW-1185">Reference proteome</keyword>
<name>A0A8J3L5C7_9ACTN</name>
<keyword evidence="2" id="KW-1133">Transmembrane helix</keyword>
<accession>A0A8J3L5C7</accession>
<dbReference type="AlphaFoldDB" id="A0A8J3L5C7"/>